<evidence type="ECO:0000313" key="8">
    <source>
        <dbReference type="EMBL" id="TVO57312.1"/>
    </source>
</evidence>
<sequence>MATVDSASSAQQILSNLARTEAQKPKATEDAQSRFLTLLTTQLKNQDPLSPMDNAAVTSQLAQISTVDGIERLNATLGELMEGQQSSEALQAAQLLGRGVLVPGKGLVLTDQGSLGGFKLDASADKVIVSISDANGLEVASVDMGAHTAGTHSFQWDGTATDGTPAAAGVYTVKITATQGDEKVAATALELGQVSSVIRGPKSVDVQVGSLGIFQLNEIQQIL</sequence>
<evidence type="ECO:0000256" key="2">
    <source>
        <dbReference type="ARBA" id="ARBA00016013"/>
    </source>
</evidence>
<feature type="domain" description="FlgD/Vpr Ig-like" evidence="6">
    <location>
        <begin position="110"/>
        <end position="181"/>
    </location>
</feature>
<keyword evidence="8" id="KW-0966">Cell projection</keyword>
<dbReference type="InterPro" id="IPR025965">
    <property type="entry name" value="FlgD/Vpr_Ig-like"/>
</dbReference>
<dbReference type="RefSeq" id="WP_144309549.1">
    <property type="nucleotide sequence ID" value="NZ_VMNK01000007.1"/>
</dbReference>
<reference evidence="8 9" key="1">
    <citation type="submission" date="2019-07" db="EMBL/GenBank/DDBJ databases">
        <title>The pathways for chlorine oxyanion respiration interact through the shared metabolite chlorate.</title>
        <authorList>
            <person name="Barnum T.P."/>
            <person name="Cheng Y."/>
            <person name="Hill K.A."/>
            <person name="Lucas L.N."/>
            <person name="Carlson H.K."/>
            <person name="Coates J.D."/>
        </authorList>
    </citation>
    <scope>NUCLEOTIDE SEQUENCE [LARGE SCALE GENOMIC DNA]</scope>
    <source>
        <strain evidence="8 9">SFB-3</strain>
    </source>
</reference>
<evidence type="ECO:0000256" key="5">
    <source>
        <dbReference type="RuleBase" id="RU362076"/>
    </source>
</evidence>
<dbReference type="Gene3D" id="2.60.40.4070">
    <property type="match status" value="1"/>
</dbReference>
<dbReference type="InterPro" id="IPR005648">
    <property type="entry name" value="FlgD"/>
</dbReference>
<keyword evidence="3 5" id="KW-1005">Bacterial flagellum biogenesis</keyword>
<comment type="similarity">
    <text evidence="1 5">Belongs to the FlgD family.</text>
</comment>
<keyword evidence="8" id="KW-0969">Cilium</keyword>
<proteinExistence type="inferred from homology"/>
<dbReference type="OrthoDB" id="9785233at2"/>
<dbReference type="InterPro" id="IPR025963">
    <property type="entry name" value="FLgD_Tudor"/>
</dbReference>
<evidence type="ECO:0000256" key="1">
    <source>
        <dbReference type="ARBA" id="ARBA00010577"/>
    </source>
</evidence>
<organism evidence="8 9">
    <name type="scientific">Denitromonas halophila</name>
    <dbReference type="NCBI Taxonomy" id="1629404"/>
    <lineage>
        <taxon>Bacteria</taxon>
        <taxon>Pseudomonadati</taxon>
        <taxon>Pseudomonadota</taxon>
        <taxon>Betaproteobacteria</taxon>
        <taxon>Rhodocyclales</taxon>
        <taxon>Zoogloeaceae</taxon>
        <taxon>Denitromonas</taxon>
    </lineage>
</organism>
<dbReference type="AlphaFoldDB" id="A0A557QWN3"/>
<name>A0A557QWN3_9RHOO</name>
<dbReference type="Gene3D" id="2.30.30.910">
    <property type="match status" value="1"/>
</dbReference>
<dbReference type="EMBL" id="VMNK01000007">
    <property type="protein sequence ID" value="TVO57312.1"/>
    <property type="molecule type" value="Genomic_DNA"/>
</dbReference>
<dbReference type="GO" id="GO:0044781">
    <property type="term" value="P:bacterial-type flagellum organization"/>
    <property type="evidence" value="ECO:0007669"/>
    <property type="project" value="UniProtKB-UniRule"/>
</dbReference>
<accession>A0A557QWN3</accession>
<evidence type="ECO:0000256" key="4">
    <source>
        <dbReference type="ARBA" id="ARBA00024746"/>
    </source>
</evidence>
<dbReference type="Pfam" id="PF13860">
    <property type="entry name" value="FlgD_ig"/>
    <property type="match status" value="1"/>
</dbReference>
<dbReference type="Pfam" id="PF13861">
    <property type="entry name" value="FLgD_tudor"/>
    <property type="match status" value="1"/>
</dbReference>
<comment type="function">
    <text evidence="4 5">Required for flagellar hook formation. May act as a scaffolding protein.</text>
</comment>
<evidence type="ECO:0000259" key="6">
    <source>
        <dbReference type="Pfam" id="PF13860"/>
    </source>
</evidence>
<evidence type="ECO:0000256" key="3">
    <source>
        <dbReference type="ARBA" id="ARBA00022795"/>
    </source>
</evidence>
<gene>
    <name evidence="8" type="ORF">FHP91_10525</name>
</gene>
<comment type="caution">
    <text evidence="8">The sequence shown here is derived from an EMBL/GenBank/DDBJ whole genome shotgun (WGS) entry which is preliminary data.</text>
</comment>
<dbReference type="Pfam" id="PF03963">
    <property type="entry name" value="FlgD"/>
    <property type="match status" value="1"/>
</dbReference>
<feature type="domain" description="FlgD Tudor-like" evidence="7">
    <location>
        <begin position="87"/>
        <end position="219"/>
    </location>
</feature>
<dbReference type="Proteomes" id="UP000319502">
    <property type="component" value="Unassembled WGS sequence"/>
</dbReference>
<evidence type="ECO:0000313" key="9">
    <source>
        <dbReference type="Proteomes" id="UP000319502"/>
    </source>
</evidence>
<keyword evidence="8" id="KW-0282">Flagellum</keyword>
<evidence type="ECO:0000259" key="7">
    <source>
        <dbReference type="Pfam" id="PF13861"/>
    </source>
</evidence>
<protein>
    <recommendedName>
        <fullName evidence="2 5">Basal-body rod modification protein FlgD</fullName>
    </recommendedName>
</protein>
<keyword evidence="9" id="KW-1185">Reference proteome</keyword>